<reference evidence="1 2" key="1">
    <citation type="submission" date="2018-05" db="EMBL/GenBank/DDBJ databases">
        <title>Genome sequencing and assembly of the regulated plant pathogen Lachnellula willkommii and related sister species for the development of diagnostic species identification markers.</title>
        <authorList>
            <person name="Giroux E."/>
            <person name="Bilodeau G."/>
        </authorList>
    </citation>
    <scope>NUCLEOTIDE SEQUENCE [LARGE SCALE GENOMIC DNA]</scope>
    <source>
        <strain evidence="1 2">CBS 197.66</strain>
    </source>
</reference>
<dbReference type="AlphaFoldDB" id="A0A8H8RAQ9"/>
<sequence length="62" mass="7138">MDLIKDEIRTFNKDKPLDLLQLHLLRLKRLLAFYVLGASAMATYHTTAIERLGASYAANYIR</sequence>
<accession>A0A8H8RAQ9</accession>
<name>A0A8H8RAQ9_9HELO</name>
<proteinExistence type="predicted"/>
<gene>
    <name evidence="1" type="ORF">LSUB1_G008104</name>
</gene>
<dbReference type="Proteomes" id="UP000462212">
    <property type="component" value="Unassembled WGS sequence"/>
</dbReference>
<keyword evidence="2" id="KW-1185">Reference proteome</keyword>
<comment type="caution">
    <text evidence="1">The sequence shown here is derived from an EMBL/GenBank/DDBJ whole genome shotgun (WGS) entry which is preliminary data.</text>
</comment>
<protein>
    <submittedName>
        <fullName evidence="1">Uncharacterized protein</fullName>
    </submittedName>
</protein>
<dbReference type="EMBL" id="QGMJ01001346">
    <property type="protein sequence ID" value="TVY31669.1"/>
    <property type="molecule type" value="Genomic_DNA"/>
</dbReference>
<organism evidence="1 2">
    <name type="scientific">Lachnellula subtilissima</name>
    <dbReference type="NCBI Taxonomy" id="602034"/>
    <lineage>
        <taxon>Eukaryota</taxon>
        <taxon>Fungi</taxon>
        <taxon>Dikarya</taxon>
        <taxon>Ascomycota</taxon>
        <taxon>Pezizomycotina</taxon>
        <taxon>Leotiomycetes</taxon>
        <taxon>Helotiales</taxon>
        <taxon>Lachnaceae</taxon>
        <taxon>Lachnellula</taxon>
    </lineage>
</organism>
<evidence type="ECO:0000313" key="2">
    <source>
        <dbReference type="Proteomes" id="UP000462212"/>
    </source>
</evidence>
<evidence type="ECO:0000313" key="1">
    <source>
        <dbReference type="EMBL" id="TVY31669.1"/>
    </source>
</evidence>